<dbReference type="OMA" id="NAPCRHW"/>
<evidence type="ECO:0000313" key="6">
    <source>
        <dbReference type="Proteomes" id="UP000243081"/>
    </source>
</evidence>
<dbReference type="EMBL" id="LUKN01002161">
    <property type="protein sequence ID" value="OAQ99545.1"/>
    <property type="molecule type" value="Genomic_DNA"/>
</dbReference>
<evidence type="ECO:0000256" key="2">
    <source>
        <dbReference type="ARBA" id="ARBA00022801"/>
    </source>
</evidence>
<evidence type="ECO:0000256" key="1">
    <source>
        <dbReference type="ARBA" id="ARBA00010088"/>
    </source>
</evidence>
<feature type="domain" description="Peptidase S33 tripeptidyl aminopeptidase-like C-terminal" evidence="4">
    <location>
        <begin position="446"/>
        <end position="533"/>
    </location>
</feature>
<keyword evidence="2" id="KW-0378">Hydrolase</keyword>
<dbReference type="GO" id="GO:0016787">
    <property type="term" value="F:hydrolase activity"/>
    <property type="evidence" value="ECO:0007669"/>
    <property type="project" value="UniProtKB-KW"/>
</dbReference>
<comment type="similarity">
    <text evidence="1">Belongs to the peptidase S33 family.</text>
</comment>
<organism evidence="5 6">
    <name type="scientific">Cordyceps confragosa</name>
    <name type="common">Lecanicillium lecanii</name>
    <dbReference type="NCBI Taxonomy" id="2714763"/>
    <lineage>
        <taxon>Eukaryota</taxon>
        <taxon>Fungi</taxon>
        <taxon>Dikarya</taxon>
        <taxon>Ascomycota</taxon>
        <taxon>Pezizomycotina</taxon>
        <taxon>Sordariomycetes</taxon>
        <taxon>Hypocreomycetidae</taxon>
        <taxon>Hypocreales</taxon>
        <taxon>Cordycipitaceae</taxon>
        <taxon>Akanthomyces</taxon>
    </lineage>
</organism>
<accession>A0A179IA53</accession>
<dbReference type="Proteomes" id="UP000243081">
    <property type="component" value="Unassembled WGS sequence"/>
</dbReference>
<keyword evidence="6" id="KW-1185">Reference proteome</keyword>
<dbReference type="AlphaFoldDB" id="A0A179IA53"/>
<dbReference type="InterPro" id="IPR051601">
    <property type="entry name" value="Serine_prot/Carboxylest_S33"/>
</dbReference>
<protein>
    <submittedName>
        <fullName evidence="5">Uncharacterized protein</fullName>
    </submittedName>
</protein>
<dbReference type="InterPro" id="IPR013595">
    <property type="entry name" value="Pept_S33_TAP-like_C"/>
</dbReference>
<proteinExistence type="inferred from homology"/>
<evidence type="ECO:0000259" key="3">
    <source>
        <dbReference type="Pfam" id="PF00561"/>
    </source>
</evidence>
<dbReference type="Pfam" id="PF00561">
    <property type="entry name" value="Abhydrolase_1"/>
    <property type="match status" value="1"/>
</dbReference>
<dbReference type="PANTHER" id="PTHR43248">
    <property type="entry name" value="2-SUCCINYL-6-HYDROXY-2,4-CYCLOHEXADIENE-1-CARBOXYLATE SYNTHASE"/>
    <property type="match status" value="1"/>
</dbReference>
<comment type="caution">
    <text evidence="5">The sequence shown here is derived from an EMBL/GenBank/DDBJ whole genome shotgun (WGS) entry which is preliminary data.</text>
</comment>
<dbReference type="InterPro" id="IPR000073">
    <property type="entry name" value="AB_hydrolase_1"/>
</dbReference>
<dbReference type="OrthoDB" id="425534at2759"/>
<dbReference type="Gene3D" id="3.40.50.1820">
    <property type="entry name" value="alpha/beta hydrolase"/>
    <property type="match status" value="1"/>
</dbReference>
<dbReference type="PANTHER" id="PTHR43248:SF25">
    <property type="entry name" value="AB HYDROLASE-1 DOMAIN-CONTAINING PROTEIN-RELATED"/>
    <property type="match status" value="1"/>
</dbReference>
<dbReference type="Pfam" id="PF08386">
    <property type="entry name" value="Abhydrolase_4"/>
    <property type="match status" value="1"/>
</dbReference>
<evidence type="ECO:0000313" key="5">
    <source>
        <dbReference type="EMBL" id="OAQ99545.1"/>
    </source>
</evidence>
<dbReference type="InterPro" id="IPR029058">
    <property type="entry name" value="AB_hydrolase_fold"/>
</dbReference>
<name>A0A179IA53_CORDF</name>
<dbReference type="SUPFAM" id="SSF53474">
    <property type="entry name" value="alpha/beta-Hydrolases"/>
    <property type="match status" value="1"/>
</dbReference>
<feature type="domain" description="AB hydrolase-1" evidence="3">
    <location>
        <begin position="118"/>
        <end position="282"/>
    </location>
</feature>
<sequence>MEKQALLGGLPAQPRPTQRQRAAAKPALFIAVVTFWILSSWNFFASCKLPWPHGAEPGMREYAGESIKWRLCGDISGHDLECGTVDVPMDQFDKTNSKSKTFQIPLVRMRGQNATKNLLVNPGGPGASGISYVYGAGDKLSKIIGEGFHIVGFDPRGVNSSSPEATCYVDAESRERLRPRRTSDLIRDSPYLYAWSANYVRACEENAAEHFKYVNTPQTAADMNSIIDALGQKSMYYWGISYGSLLGQVYATLYPERSERIVIDGVTDQSYWFGELIETQRYVDTDAVVDGFFKECVRAGDACALSKFGKTGPALRENVTSVINSLYRNPASAYANGSVYGVVDDYDLRIKSIFQEMYSPAHWPALAQRLAHLQEGNATGVFLSYVKDNAFDNVPEANLAVQMNDGQSGPAFWQPGRMRLMEKLLPYFDKYRFALGDMMDFHVKQQWTIPKTHSYLPKHRVETAAPLLILSTVYDPVCPCAAAQAAQKTFVGSRLVALDAYGHASIAMPSLCMARQVRSYFEYGSLPEENIVCKADGAYFPDVEEAKPQTYSLEQQELLDAQSALADTFCAFS</sequence>
<reference evidence="5 6" key="1">
    <citation type="submission" date="2016-03" db="EMBL/GenBank/DDBJ databases">
        <title>Fine-scale spatial genetic structure of a fungal parasite of coffee scale insects.</title>
        <authorList>
            <person name="Jackson D."/>
            <person name="Zemenick K.A."/>
            <person name="Malloure B."/>
            <person name="Quandt C.A."/>
            <person name="James T.Y."/>
        </authorList>
    </citation>
    <scope>NUCLEOTIDE SEQUENCE [LARGE SCALE GENOMIC DNA]</scope>
    <source>
        <strain evidence="5 6">UM487</strain>
    </source>
</reference>
<gene>
    <name evidence="5" type="ORF">LLEC1_04798</name>
</gene>
<evidence type="ECO:0000259" key="4">
    <source>
        <dbReference type="Pfam" id="PF08386"/>
    </source>
</evidence>